<sequence length="319" mass="35689">MANIPSTTSQMTSRPSWMRHFGPITDQSISHLTHYASASSSSHFSYGAIEDFIDPRLREVDTLLADECLDLQDGDVLIDIILKRPTRHDFSEGFQEPKHQNSCDLFDIVPSLTRSTKNTILPSNPPAFRNWTSSDTQSSGSPPPMSPCVDPSKISAPSSDSESHTSGPGYKRCSVPGCGVVLPLIVRVLENHSAIHRPKNHDAYAPCPWPGCESRPLKADSFRRHLAIHFETFLTCPYCDRPFARKDSLARHFNKTCPEKENTDREGSTLKYTKPSPRKPARRVGGKRARAVDESSDDDGDDDDYKPAPKRQRTRQSRK</sequence>
<dbReference type="InterPro" id="IPR013087">
    <property type="entry name" value="Znf_C2H2_type"/>
</dbReference>
<feature type="compositionally biased region" description="Polar residues" evidence="2">
    <location>
        <begin position="155"/>
        <end position="166"/>
    </location>
</feature>
<name>A0ABP1DSJ9_9APHY</name>
<proteinExistence type="predicted"/>
<evidence type="ECO:0000313" key="4">
    <source>
        <dbReference type="EMBL" id="CAL1710778.1"/>
    </source>
</evidence>
<feature type="domain" description="C2H2-type" evidence="3">
    <location>
        <begin position="234"/>
        <end position="261"/>
    </location>
</feature>
<feature type="compositionally biased region" description="Basic residues" evidence="2">
    <location>
        <begin position="276"/>
        <end position="289"/>
    </location>
</feature>
<keyword evidence="1" id="KW-0479">Metal-binding</keyword>
<keyword evidence="1" id="KW-0862">Zinc</keyword>
<dbReference type="SMART" id="SM00355">
    <property type="entry name" value="ZnF_C2H2"/>
    <property type="match status" value="3"/>
</dbReference>
<keyword evidence="1" id="KW-0863">Zinc-finger</keyword>
<feature type="compositionally biased region" description="Basic and acidic residues" evidence="2">
    <location>
        <begin position="258"/>
        <end position="268"/>
    </location>
</feature>
<feature type="region of interest" description="Disordered" evidence="2">
    <location>
        <begin position="258"/>
        <end position="319"/>
    </location>
</feature>
<organism evidence="4 5">
    <name type="scientific">Somion occarium</name>
    <dbReference type="NCBI Taxonomy" id="3059160"/>
    <lineage>
        <taxon>Eukaryota</taxon>
        <taxon>Fungi</taxon>
        <taxon>Dikarya</taxon>
        <taxon>Basidiomycota</taxon>
        <taxon>Agaricomycotina</taxon>
        <taxon>Agaricomycetes</taxon>
        <taxon>Polyporales</taxon>
        <taxon>Cerrenaceae</taxon>
        <taxon>Somion</taxon>
    </lineage>
</organism>
<dbReference type="PROSITE" id="PS50157">
    <property type="entry name" value="ZINC_FINGER_C2H2_2"/>
    <property type="match status" value="1"/>
</dbReference>
<evidence type="ECO:0000256" key="1">
    <source>
        <dbReference type="PROSITE-ProRule" id="PRU00042"/>
    </source>
</evidence>
<feature type="compositionally biased region" description="Basic residues" evidence="2">
    <location>
        <begin position="308"/>
        <end position="319"/>
    </location>
</feature>
<feature type="compositionally biased region" description="Polar residues" evidence="2">
    <location>
        <begin position="130"/>
        <end position="140"/>
    </location>
</feature>
<accession>A0ABP1DSJ9</accession>
<evidence type="ECO:0000256" key="2">
    <source>
        <dbReference type="SAM" id="MobiDB-lite"/>
    </source>
</evidence>
<evidence type="ECO:0000259" key="3">
    <source>
        <dbReference type="PROSITE" id="PS50157"/>
    </source>
</evidence>
<feature type="compositionally biased region" description="Acidic residues" evidence="2">
    <location>
        <begin position="294"/>
        <end position="304"/>
    </location>
</feature>
<gene>
    <name evidence="4" type="ORF">GFSPODELE1_LOCUS7997</name>
</gene>
<feature type="region of interest" description="Disordered" evidence="2">
    <location>
        <begin position="117"/>
        <end position="170"/>
    </location>
</feature>
<protein>
    <recommendedName>
        <fullName evidence="3">C2H2-type domain-containing protein</fullName>
    </recommendedName>
</protein>
<dbReference type="Proteomes" id="UP001497453">
    <property type="component" value="Chromosome 6"/>
</dbReference>
<evidence type="ECO:0000313" key="5">
    <source>
        <dbReference type="Proteomes" id="UP001497453"/>
    </source>
</evidence>
<dbReference type="EMBL" id="OZ037949">
    <property type="protein sequence ID" value="CAL1710778.1"/>
    <property type="molecule type" value="Genomic_DNA"/>
</dbReference>
<keyword evidence="5" id="KW-1185">Reference proteome</keyword>
<reference evidence="5" key="1">
    <citation type="submission" date="2024-04" db="EMBL/GenBank/DDBJ databases">
        <authorList>
            <person name="Shaw F."/>
            <person name="Minotto A."/>
        </authorList>
    </citation>
    <scope>NUCLEOTIDE SEQUENCE [LARGE SCALE GENOMIC DNA]</scope>
</reference>
<dbReference type="Gene3D" id="3.30.160.60">
    <property type="entry name" value="Classic Zinc Finger"/>
    <property type="match status" value="1"/>
</dbReference>